<protein>
    <submittedName>
        <fullName evidence="2">DUF6438 domain-containing protein</fullName>
    </submittedName>
</protein>
<evidence type="ECO:0000313" key="2">
    <source>
        <dbReference type="EMBL" id="MFC5270424.1"/>
    </source>
</evidence>
<gene>
    <name evidence="2" type="ORF">ACFPIB_07380</name>
</gene>
<comment type="caution">
    <text evidence="2">The sequence shown here is derived from an EMBL/GenBank/DDBJ whole genome shotgun (WGS) entry which is preliminary data.</text>
</comment>
<accession>A0ABW0EC26</accession>
<evidence type="ECO:0000313" key="3">
    <source>
        <dbReference type="Proteomes" id="UP001596161"/>
    </source>
</evidence>
<dbReference type="RefSeq" id="WP_378016794.1">
    <property type="nucleotide sequence ID" value="NZ_JBHSKT010000003.1"/>
</dbReference>
<evidence type="ECO:0000259" key="1">
    <source>
        <dbReference type="Pfam" id="PF20033"/>
    </source>
</evidence>
<dbReference type="EMBL" id="JBHSKT010000003">
    <property type="protein sequence ID" value="MFC5270424.1"/>
    <property type="molecule type" value="Genomic_DNA"/>
</dbReference>
<organism evidence="2 3">
    <name type="scientific">Adhaeribacter terreus</name>
    <dbReference type="NCBI Taxonomy" id="529703"/>
    <lineage>
        <taxon>Bacteria</taxon>
        <taxon>Pseudomonadati</taxon>
        <taxon>Bacteroidota</taxon>
        <taxon>Cytophagia</taxon>
        <taxon>Cytophagales</taxon>
        <taxon>Hymenobacteraceae</taxon>
        <taxon>Adhaeribacter</taxon>
    </lineage>
</organism>
<dbReference type="InterPro" id="IPR045497">
    <property type="entry name" value="DUF6438"/>
</dbReference>
<feature type="domain" description="DUF6438" evidence="1">
    <location>
        <begin position="40"/>
        <end position="149"/>
    </location>
</feature>
<name>A0ABW0EC26_9BACT</name>
<keyword evidence="3" id="KW-1185">Reference proteome</keyword>
<proteinExistence type="predicted"/>
<sequence>MKQFRTGFVMFTLLFTLLIIGKNSNINAQSSRKHSPAKTLIVFEKKPCFGFCPVYRAEFMTDGNVLVTAQPAAKPKVKSTFRISRKEAQELWKRGEQLGFFKLKANYETLKTDFPVREITLYKNNKPKKVTYTEGGPQEFNTYLTDLAQLVEKNLDVNFGPPEEE</sequence>
<dbReference type="Pfam" id="PF20033">
    <property type="entry name" value="DUF6438"/>
    <property type="match status" value="1"/>
</dbReference>
<dbReference type="Proteomes" id="UP001596161">
    <property type="component" value="Unassembled WGS sequence"/>
</dbReference>
<reference evidence="3" key="1">
    <citation type="journal article" date="2019" name="Int. J. Syst. Evol. Microbiol.">
        <title>The Global Catalogue of Microorganisms (GCM) 10K type strain sequencing project: providing services to taxonomists for standard genome sequencing and annotation.</title>
        <authorList>
            <consortium name="The Broad Institute Genomics Platform"/>
            <consortium name="The Broad Institute Genome Sequencing Center for Infectious Disease"/>
            <person name="Wu L."/>
            <person name="Ma J."/>
        </authorList>
    </citation>
    <scope>NUCLEOTIDE SEQUENCE [LARGE SCALE GENOMIC DNA]</scope>
    <source>
        <strain evidence="3">KACC 12602</strain>
    </source>
</reference>